<dbReference type="PANTHER" id="PTHR46018:SF7">
    <property type="entry name" value="RIBONUCLEASE Z"/>
    <property type="match status" value="1"/>
</dbReference>
<proteinExistence type="predicted"/>
<dbReference type="PANTHER" id="PTHR46018">
    <property type="entry name" value="ZINC PHOSPHODIESTERASE ELAC PROTEIN 1"/>
    <property type="match status" value="1"/>
</dbReference>
<dbReference type="InterPro" id="IPR001279">
    <property type="entry name" value="Metallo-B-lactamas"/>
</dbReference>
<gene>
    <name evidence="2" type="ORF">GCM10023214_75890</name>
</gene>
<comment type="caution">
    <text evidence="2">The sequence shown here is derived from an EMBL/GenBank/DDBJ whole genome shotgun (WGS) entry which is preliminary data.</text>
</comment>
<dbReference type="SMART" id="SM00849">
    <property type="entry name" value="Lactamase_B"/>
    <property type="match status" value="1"/>
</dbReference>
<accession>A0ABP8VRQ9</accession>
<sequence>MTFAGSGDAFGSGGRFQACFHIAGEQGPPVLLDCGASALIALKRLHLDPNEVGAVFVSHLHGDHFGGLPFLVLDGQFRRRTRPLVVAGPPGLRQRLTDAMEVLYPGSSRVRRKFEVEVVELTPGRPERVAGVGVTGWEVDHASGAPPLALRLDVDGTVIAYTGDTAWTGSIPLAAAGAHLLIAEAYYLDKAIPYHLDHRTLAAHRDELDCERIILTHLSADMLAHAGEAAFEIAHDGLVVHL</sequence>
<feature type="domain" description="Metallo-beta-lactamase" evidence="1">
    <location>
        <begin position="16"/>
        <end position="204"/>
    </location>
</feature>
<dbReference type="Gene3D" id="3.60.15.10">
    <property type="entry name" value="Ribonuclease Z/Hydroxyacylglutathione hydrolase-like"/>
    <property type="match status" value="1"/>
</dbReference>
<evidence type="ECO:0000313" key="2">
    <source>
        <dbReference type="EMBL" id="GAA4670145.1"/>
    </source>
</evidence>
<dbReference type="SUPFAM" id="SSF56281">
    <property type="entry name" value="Metallo-hydrolase/oxidoreductase"/>
    <property type="match status" value="1"/>
</dbReference>
<organism evidence="2 3">
    <name type="scientific">Amycolatopsis dongchuanensis</name>
    <dbReference type="NCBI Taxonomy" id="1070866"/>
    <lineage>
        <taxon>Bacteria</taxon>
        <taxon>Bacillati</taxon>
        <taxon>Actinomycetota</taxon>
        <taxon>Actinomycetes</taxon>
        <taxon>Pseudonocardiales</taxon>
        <taxon>Pseudonocardiaceae</taxon>
        <taxon>Amycolatopsis</taxon>
    </lineage>
</organism>
<dbReference type="EMBL" id="BAABIB010000169">
    <property type="protein sequence ID" value="GAA4670145.1"/>
    <property type="molecule type" value="Genomic_DNA"/>
</dbReference>
<name>A0ABP8VRQ9_9PSEU</name>
<protein>
    <submittedName>
        <fullName evidence="2">MBL fold metallo-hydrolase</fullName>
    </submittedName>
</protein>
<dbReference type="InterPro" id="IPR036866">
    <property type="entry name" value="RibonucZ/Hydroxyglut_hydro"/>
</dbReference>
<dbReference type="Pfam" id="PF23023">
    <property type="entry name" value="Anti-Pycsar_Apyc1"/>
    <property type="match status" value="1"/>
</dbReference>
<reference evidence="3" key="1">
    <citation type="journal article" date="2019" name="Int. J. Syst. Evol. Microbiol.">
        <title>The Global Catalogue of Microorganisms (GCM) 10K type strain sequencing project: providing services to taxonomists for standard genome sequencing and annotation.</title>
        <authorList>
            <consortium name="The Broad Institute Genomics Platform"/>
            <consortium name="The Broad Institute Genome Sequencing Center for Infectious Disease"/>
            <person name="Wu L."/>
            <person name="Ma J."/>
        </authorList>
    </citation>
    <scope>NUCLEOTIDE SEQUENCE [LARGE SCALE GENOMIC DNA]</scope>
    <source>
        <strain evidence="3">JCM 18054</strain>
    </source>
</reference>
<evidence type="ECO:0000313" key="3">
    <source>
        <dbReference type="Proteomes" id="UP001500192"/>
    </source>
</evidence>
<keyword evidence="3" id="KW-1185">Reference proteome</keyword>
<dbReference type="Proteomes" id="UP001500192">
    <property type="component" value="Unassembled WGS sequence"/>
</dbReference>
<dbReference type="CDD" id="cd07740">
    <property type="entry name" value="metallo-hydrolase-like_MBL-fold"/>
    <property type="match status" value="1"/>
</dbReference>
<evidence type="ECO:0000259" key="1">
    <source>
        <dbReference type="SMART" id="SM00849"/>
    </source>
</evidence>